<dbReference type="OMA" id="ENCNAFR"/>
<reference evidence="1" key="1">
    <citation type="submission" date="2022-01" db="UniProtKB">
        <authorList>
            <consortium name="EnsemblMetazoa"/>
        </authorList>
    </citation>
    <scope>IDENTIFICATION</scope>
</reference>
<keyword evidence="2" id="KW-1185">Reference proteome</keyword>
<evidence type="ECO:0000313" key="2">
    <source>
        <dbReference type="Proteomes" id="UP000494040"/>
    </source>
</evidence>
<organism evidence="1 2">
    <name type="scientific">Cimex lectularius</name>
    <name type="common">Bed bug</name>
    <name type="synonym">Acanthia lectularia</name>
    <dbReference type="NCBI Taxonomy" id="79782"/>
    <lineage>
        <taxon>Eukaryota</taxon>
        <taxon>Metazoa</taxon>
        <taxon>Ecdysozoa</taxon>
        <taxon>Arthropoda</taxon>
        <taxon>Hexapoda</taxon>
        <taxon>Insecta</taxon>
        <taxon>Pterygota</taxon>
        <taxon>Neoptera</taxon>
        <taxon>Paraneoptera</taxon>
        <taxon>Hemiptera</taxon>
        <taxon>Heteroptera</taxon>
        <taxon>Panheteroptera</taxon>
        <taxon>Cimicomorpha</taxon>
        <taxon>Cimicidae</taxon>
        <taxon>Cimex</taxon>
    </lineage>
</organism>
<proteinExistence type="predicted"/>
<dbReference type="EnsemblMetazoa" id="XM_014388890.1">
    <property type="protein sequence ID" value="XP_014244376.1"/>
    <property type="gene ID" value="LOC106663800"/>
</dbReference>
<protein>
    <submittedName>
        <fullName evidence="1">Uncharacterized protein</fullName>
    </submittedName>
</protein>
<dbReference type="PANTHER" id="PTHR22954:SF3">
    <property type="entry name" value="PROTEIN CBG08539"/>
    <property type="match status" value="1"/>
</dbReference>
<sequence length="275" mass="31883">MPKRSDDQDPDIESMKDEISELAEDIHRTLDIGKSSQENTDELPIFEARVFQLNSAFEKFVSLIAEIRKELRRDKMPYVEFMKLKAKVQTEYYETLAFSIKRNSPSRNTTLCSNLSAGHLVHLKLPSLELPIFDGDLSKWTPFKDTYVSLIHTNVDLMEVQKFHYLKSCLKGSAAQVISAIEISEANYTQTWEALVKKYDRNRIRAMNHLTHLFNFKPMTKLTCETLENFSAIVLENCNAFRKMQLPDSVGFVLYTFALRLLDSKTRKKIENRTP</sequence>
<dbReference type="InterPro" id="IPR005312">
    <property type="entry name" value="DUF1759"/>
</dbReference>
<dbReference type="AlphaFoldDB" id="A0A8I6RFM8"/>
<dbReference type="Pfam" id="PF03564">
    <property type="entry name" value="DUF1759"/>
    <property type="match status" value="1"/>
</dbReference>
<gene>
    <name evidence="1" type="primary">106663800</name>
</gene>
<evidence type="ECO:0000313" key="1">
    <source>
        <dbReference type="EnsemblMetazoa" id="XP_014244376.1"/>
    </source>
</evidence>
<dbReference type="PANTHER" id="PTHR22954">
    <property type="entry name" value="RETROVIRAL PROTEASE-RELATED"/>
    <property type="match status" value="1"/>
</dbReference>
<name>A0A8I6RFM8_CIMLE</name>
<dbReference type="OrthoDB" id="6612201at2759"/>
<dbReference type="Proteomes" id="UP000494040">
    <property type="component" value="Unassembled WGS sequence"/>
</dbReference>
<dbReference type="KEGG" id="clec:106663800"/>
<accession>A0A8I6RFM8</accession>